<dbReference type="InterPro" id="IPR029063">
    <property type="entry name" value="SAM-dependent_MTases_sf"/>
</dbReference>
<dbReference type="EC" id="2.1.1.228" evidence="10"/>
<evidence type="ECO:0000256" key="9">
    <source>
        <dbReference type="ARBA" id="ARBA00047783"/>
    </source>
</evidence>
<evidence type="ECO:0000313" key="13">
    <source>
        <dbReference type="Proteomes" id="UP001211065"/>
    </source>
</evidence>
<evidence type="ECO:0000256" key="3">
    <source>
        <dbReference type="ARBA" id="ARBA00022603"/>
    </source>
</evidence>
<dbReference type="Pfam" id="PF25133">
    <property type="entry name" value="TYW2_N_2"/>
    <property type="match status" value="1"/>
</dbReference>
<comment type="similarity">
    <text evidence="1">Belongs to the class I-like SAM-binding methyltransferase superfamily. TRM5/TYW2 family.</text>
</comment>
<keyword evidence="6 10" id="KW-0819">tRNA processing</keyword>
<dbReference type="PANTHER" id="PTHR23245:SF43">
    <property type="entry name" value="TRNA (GUANINE(37)-N1)-METHYLTRANSFERASE 2"/>
    <property type="match status" value="1"/>
</dbReference>
<dbReference type="PROSITE" id="PS51684">
    <property type="entry name" value="SAM_MT_TRM5_TYW2"/>
    <property type="match status" value="1"/>
</dbReference>
<dbReference type="Gene3D" id="3.40.50.150">
    <property type="entry name" value="Vaccinia Virus protein VP39"/>
    <property type="match status" value="1"/>
</dbReference>
<keyword evidence="2 10" id="KW-0963">Cytoplasm</keyword>
<keyword evidence="5 10" id="KW-0949">S-adenosyl-L-methionine</keyword>
<keyword evidence="4 10" id="KW-0808">Transferase</keyword>
<dbReference type="GO" id="GO:0005634">
    <property type="term" value="C:nucleus"/>
    <property type="evidence" value="ECO:0007669"/>
    <property type="project" value="UniProtKB-SubCell"/>
</dbReference>
<keyword evidence="3 10" id="KW-0489">Methyltransferase</keyword>
<dbReference type="FunFam" id="3.30.300.110:FF:000001">
    <property type="entry name" value="tRNA (guanine(37)-N1)-methyltransferase"/>
    <property type="match status" value="1"/>
</dbReference>
<dbReference type="EMBL" id="JADGJW010000351">
    <property type="protein sequence ID" value="KAJ3219119.1"/>
    <property type="molecule type" value="Genomic_DNA"/>
</dbReference>
<evidence type="ECO:0000256" key="10">
    <source>
        <dbReference type="HAMAP-Rule" id="MF_03152"/>
    </source>
</evidence>
<keyword evidence="13" id="KW-1185">Reference proteome</keyword>
<dbReference type="SUPFAM" id="SSF53335">
    <property type="entry name" value="S-adenosyl-L-methionine-dependent methyltransferases"/>
    <property type="match status" value="1"/>
</dbReference>
<evidence type="ECO:0000256" key="2">
    <source>
        <dbReference type="ARBA" id="ARBA00022490"/>
    </source>
</evidence>
<dbReference type="InterPro" id="IPR056743">
    <property type="entry name" value="TRM5-TYW2-like_MTfase"/>
</dbReference>
<dbReference type="Pfam" id="PF02475">
    <property type="entry name" value="TRM5-TYW2_MTfase"/>
    <property type="match status" value="1"/>
</dbReference>
<dbReference type="InterPro" id="IPR025792">
    <property type="entry name" value="tRNA_Gua_MeTrfase_euk"/>
</dbReference>
<evidence type="ECO:0000256" key="1">
    <source>
        <dbReference type="ARBA" id="ARBA00009775"/>
    </source>
</evidence>
<feature type="domain" description="SAM-dependent methyltransferase TRM5/TYW2-type" evidence="11">
    <location>
        <begin position="94"/>
        <end position="367"/>
    </location>
</feature>
<dbReference type="GO" id="GO:0070901">
    <property type="term" value="P:mitochondrial tRNA methylation"/>
    <property type="evidence" value="ECO:0007669"/>
    <property type="project" value="UniProtKB-ARBA"/>
</dbReference>
<comment type="catalytic activity">
    <reaction evidence="9 10">
        <text>guanosine(37) in tRNA + S-adenosyl-L-methionine = N(1)-methylguanosine(37) in tRNA + S-adenosyl-L-homocysteine + H(+)</text>
        <dbReference type="Rhea" id="RHEA:36899"/>
        <dbReference type="Rhea" id="RHEA-COMP:10145"/>
        <dbReference type="Rhea" id="RHEA-COMP:10147"/>
        <dbReference type="ChEBI" id="CHEBI:15378"/>
        <dbReference type="ChEBI" id="CHEBI:57856"/>
        <dbReference type="ChEBI" id="CHEBI:59789"/>
        <dbReference type="ChEBI" id="CHEBI:73542"/>
        <dbReference type="ChEBI" id="CHEBI:74269"/>
        <dbReference type="EC" id="2.1.1.228"/>
    </reaction>
</comment>
<comment type="subcellular location">
    <subcellularLocation>
        <location evidence="10">Mitochondrion matrix</location>
    </subcellularLocation>
    <subcellularLocation>
        <location evidence="10">Nucleus</location>
    </subcellularLocation>
    <subcellularLocation>
        <location evidence="10">Cytoplasm</location>
    </subcellularLocation>
    <text evidence="10">Predominantly in the mitochondria and in the nucleus.</text>
</comment>
<protein>
    <recommendedName>
        <fullName evidence="10">tRNA (guanine(37)-N1)-methyltransferase</fullName>
        <ecNumber evidence="10">2.1.1.228</ecNumber>
    </recommendedName>
    <alternativeName>
        <fullName evidence="10">M1G-methyltransferase</fullName>
    </alternativeName>
    <alternativeName>
        <fullName evidence="10">tRNA [GM37] methyltransferase</fullName>
    </alternativeName>
    <alternativeName>
        <fullName evidence="10">tRNA methyltransferase 5</fullName>
    </alternativeName>
</protein>
<dbReference type="GO" id="GO:0002939">
    <property type="term" value="P:tRNA N1-guanine methylation"/>
    <property type="evidence" value="ECO:0007669"/>
    <property type="project" value="TreeGrafter"/>
</dbReference>
<sequence length="390" mass="45091">MATIKSLILNIKRKSSIVNYTPEPSSRLVLINRIFDKLENFKNFSNEKITNFLKETEASVTNYDLNFDYDYFTVDQILKSILPDELSNEIPSSFETIGHIAHLNLRDQYKPFKFIIGQVILDKMKNIRTVVNKLDNIDHTFRFFKMELLAGDNIMNAEVKESGCTFKLDFSKVYWNSRLQMEHDRLILKNFKRNDVICDVMAGIGPFSIPSAKNVGALVFANDLNPNSFESLNENIKLNKVAHKVKCFNLDGRIFIKESILELNKEELIGELRENFVPTKTARVKDTDAFRGLLTPYKHRLPKKFKLPIIHCYCFSTEVDNLEADVIERCSKALGYKLTKADILNFHRVRDVAPRKEMVCISFTCPEPVLFLNNNEADNTFDHEAKKIKI</sequence>
<evidence type="ECO:0000256" key="8">
    <source>
        <dbReference type="ARBA" id="ARBA00023242"/>
    </source>
</evidence>
<feature type="binding site" evidence="10">
    <location>
        <begin position="223"/>
        <end position="224"/>
    </location>
    <ligand>
        <name>S-adenosyl-L-methionine</name>
        <dbReference type="ChEBI" id="CHEBI:59789"/>
    </ligand>
</feature>
<dbReference type="Proteomes" id="UP001211065">
    <property type="component" value="Unassembled WGS sequence"/>
</dbReference>
<dbReference type="HAMAP" id="MF_03152">
    <property type="entry name" value="TRM5"/>
    <property type="match status" value="1"/>
</dbReference>
<dbReference type="GO" id="GO:0005759">
    <property type="term" value="C:mitochondrial matrix"/>
    <property type="evidence" value="ECO:0007669"/>
    <property type="project" value="UniProtKB-SubCell"/>
</dbReference>
<evidence type="ECO:0000313" key="12">
    <source>
        <dbReference type="EMBL" id="KAJ3219119.1"/>
    </source>
</evidence>
<dbReference type="PANTHER" id="PTHR23245">
    <property type="entry name" value="TRNA METHYLTRANSFERASE"/>
    <property type="match status" value="1"/>
</dbReference>
<keyword evidence="7 10" id="KW-0496">Mitochondrion</keyword>
<dbReference type="InterPro" id="IPR056744">
    <property type="entry name" value="TRM5/TYW2-like_N"/>
</dbReference>
<feature type="binding site" evidence="10">
    <location>
        <begin position="251"/>
        <end position="252"/>
    </location>
    <ligand>
        <name>S-adenosyl-L-methionine</name>
        <dbReference type="ChEBI" id="CHEBI:59789"/>
    </ligand>
</feature>
<accession>A0AAD5U1C5</accession>
<gene>
    <name evidence="10 12" type="primary">TRM5</name>
    <name evidence="12" type="ORF">HK099_004813</name>
</gene>
<dbReference type="GO" id="GO:0052906">
    <property type="term" value="F:tRNA (guanine(37)-N1)-methyltransferase activity"/>
    <property type="evidence" value="ECO:0007669"/>
    <property type="project" value="UniProtKB-UniRule"/>
</dbReference>
<reference evidence="12" key="1">
    <citation type="submission" date="2020-05" db="EMBL/GenBank/DDBJ databases">
        <title>Phylogenomic resolution of chytrid fungi.</title>
        <authorList>
            <person name="Stajich J.E."/>
            <person name="Amses K."/>
            <person name="Simmons R."/>
            <person name="Seto K."/>
            <person name="Myers J."/>
            <person name="Bonds A."/>
            <person name="Quandt C.A."/>
            <person name="Barry K."/>
            <person name="Liu P."/>
            <person name="Grigoriev I."/>
            <person name="Longcore J.E."/>
            <person name="James T.Y."/>
        </authorList>
    </citation>
    <scope>NUCLEOTIDE SEQUENCE</scope>
    <source>
        <strain evidence="12">JEL0476</strain>
    </source>
</reference>
<evidence type="ECO:0000256" key="7">
    <source>
        <dbReference type="ARBA" id="ARBA00023128"/>
    </source>
</evidence>
<evidence type="ECO:0000256" key="4">
    <source>
        <dbReference type="ARBA" id="ARBA00022679"/>
    </source>
</evidence>
<comment type="function">
    <text evidence="10">Specifically methylates the N1 position of guanosine-37 in various cytoplasmic and mitochondrial tRNAs. Methylation is not dependent on the nature of the nucleoside 5' of the target nucleoside. This is the first step in the biosynthesis of wybutosine (yW), a modified base adjacent to the anticodon of tRNAs and required for accurate decoding.</text>
</comment>
<feature type="binding site" evidence="10">
    <location>
        <position position="183"/>
    </location>
    <ligand>
        <name>S-adenosyl-L-methionine</name>
        <dbReference type="ChEBI" id="CHEBI:59789"/>
    </ligand>
</feature>
<comment type="subunit">
    <text evidence="10">Monomer.</text>
</comment>
<dbReference type="AlphaFoldDB" id="A0AAD5U1C5"/>
<evidence type="ECO:0000259" key="11">
    <source>
        <dbReference type="PROSITE" id="PS51684"/>
    </source>
</evidence>
<dbReference type="Gene3D" id="3.30.300.110">
    <property type="entry name" value="Met-10+ protein-like domains"/>
    <property type="match status" value="1"/>
</dbReference>
<evidence type="ECO:0000256" key="5">
    <source>
        <dbReference type="ARBA" id="ARBA00022691"/>
    </source>
</evidence>
<dbReference type="InterPro" id="IPR030382">
    <property type="entry name" value="MeTrfase_TRM5/TYW2"/>
</dbReference>
<comment type="caution">
    <text evidence="10">Lacks conserved residue(s) required for the propagation of feature annotation.</text>
</comment>
<comment type="caution">
    <text evidence="12">The sequence shown here is derived from an EMBL/GenBank/DDBJ whole genome shotgun (WGS) entry which is preliminary data.</text>
</comment>
<comment type="similarity">
    <text evidence="10">Belongs to the TRM5 / TYW2 family.</text>
</comment>
<name>A0AAD5U1C5_9FUNG</name>
<proteinExistence type="inferred from homology"/>
<organism evidence="12 13">
    <name type="scientific">Clydaea vesicula</name>
    <dbReference type="NCBI Taxonomy" id="447962"/>
    <lineage>
        <taxon>Eukaryota</taxon>
        <taxon>Fungi</taxon>
        <taxon>Fungi incertae sedis</taxon>
        <taxon>Chytridiomycota</taxon>
        <taxon>Chytridiomycota incertae sedis</taxon>
        <taxon>Chytridiomycetes</taxon>
        <taxon>Lobulomycetales</taxon>
        <taxon>Lobulomycetaceae</taxon>
        <taxon>Clydaea</taxon>
    </lineage>
</organism>
<evidence type="ECO:0000256" key="6">
    <source>
        <dbReference type="ARBA" id="ARBA00022694"/>
    </source>
</evidence>
<keyword evidence="8 10" id="KW-0539">Nucleus</keyword>